<dbReference type="SUPFAM" id="SSF57850">
    <property type="entry name" value="RING/U-box"/>
    <property type="match status" value="1"/>
</dbReference>
<dbReference type="EMBL" id="MNCJ02000321">
    <property type="protein sequence ID" value="KAF5802839.1"/>
    <property type="molecule type" value="Genomic_DNA"/>
</dbReference>
<evidence type="ECO:0000256" key="2">
    <source>
        <dbReference type="ARBA" id="ARBA00022771"/>
    </source>
</evidence>
<dbReference type="PANTHER" id="PTHR46347:SF11">
    <property type="entry name" value="E3 UBIQUITIN-PROTEIN LIGASE MARCH2-LIKE"/>
    <property type="match status" value="1"/>
</dbReference>
<dbReference type="AlphaFoldDB" id="A0A9K3ITM0"/>
<name>A0A9K3ITM0_HELAN</name>
<evidence type="ECO:0000256" key="4">
    <source>
        <dbReference type="SAM" id="Phobius"/>
    </source>
</evidence>
<organism evidence="6 7">
    <name type="scientific">Helianthus annuus</name>
    <name type="common">Common sunflower</name>
    <dbReference type="NCBI Taxonomy" id="4232"/>
    <lineage>
        <taxon>Eukaryota</taxon>
        <taxon>Viridiplantae</taxon>
        <taxon>Streptophyta</taxon>
        <taxon>Embryophyta</taxon>
        <taxon>Tracheophyta</taxon>
        <taxon>Spermatophyta</taxon>
        <taxon>Magnoliopsida</taxon>
        <taxon>eudicotyledons</taxon>
        <taxon>Gunneridae</taxon>
        <taxon>Pentapetalae</taxon>
        <taxon>asterids</taxon>
        <taxon>campanulids</taxon>
        <taxon>Asterales</taxon>
        <taxon>Asteraceae</taxon>
        <taxon>Asteroideae</taxon>
        <taxon>Heliantheae alliance</taxon>
        <taxon>Heliantheae</taxon>
        <taxon>Helianthus</taxon>
    </lineage>
</organism>
<dbReference type="Gene3D" id="3.30.40.10">
    <property type="entry name" value="Zinc/RING finger domain, C3HC4 (zinc finger)"/>
    <property type="match status" value="1"/>
</dbReference>
<evidence type="ECO:0000313" key="6">
    <source>
        <dbReference type="EMBL" id="KAF5802839.1"/>
    </source>
</evidence>
<dbReference type="InterPro" id="IPR013083">
    <property type="entry name" value="Znf_RING/FYVE/PHD"/>
</dbReference>
<evidence type="ECO:0000259" key="5">
    <source>
        <dbReference type="PROSITE" id="PS51292"/>
    </source>
</evidence>
<dbReference type="SMART" id="SM00744">
    <property type="entry name" value="RINGv"/>
    <property type="match status" value="1"/>
</dbReference>
<keyword evidence="4" id="KW-0812">Transmembrane</keyword>
<comment type="caution">
    <text evidence="6">The sequence shown here is derived from an EMBL/GenBank/DDBJ whole genome shotgun (WGS) entry which is preliminary data.</text>
</comment>
<keyword evidence="2" id="KW-0863">Zinc-finger</keyword>
<dbReference type="Gramene" id="mRNA:HanXRQr2_Chr06g0264281">
    <property type="protein sequence ID" value="mRNA:HanXRQr2_Chr06g0264281"/>
    <property type="gene ID" value="HanXRQr2_Chr06g0264281"/>
</dbReference>
<feature type="transmembrane region" description="Helical" evidence="4">
    <location>
        <begin position="152"/>
        <end position="176"/>
    </location>
</feature>
<keyword evidence="3" id="KW-0862">Zinc</keyword>
<dbReference type="PROSITE" id="PS51292">
    <property type="entry name" value="ZF_RING_CH"/>
    <property type="match status" value="1"/>
</dbReference>
<keyword evidence="4" id="KW-1133">Transmembrane helix</keyword>
<evidence type="ECO:0000256" key="3">
    <source>
        <dbReference type="ARBA" id="ARBA00022833"/>
    </source>
</evidence>
<feature type="domain" description="RING-CH-type" evidence="5">
    <location>
        <begin position="27"/>
        <end position="88"/>
    </location>
</feature>
<dbReference type="InterPro" id="IPR011016">
    <property type="entry name" value="Znf_RING-CH"/>
</dbReference>
<sequence>MHVRQHQVVCVCVKRVRRLQVLFVCVRRVHQHHVVCTCYRHDDDLISPCLCKGTQQFVHRSCLDHWRSVKEGFAFSHCTTCKAQFHLRVVKLNAHSWPKIKFRLFVARDVFLVFLAMQMVIGLIGGVAYIVDKNGSFKISLRGNWDLMLSTHPIPLFYCIGVFFFFVLVGFFGMVLHCLSCNNDPRVAGCQNFCFGWGMLDCFPASMEVIVILVIISVIIFAVLGLAYGFLAATMGMQRIWQRHYHILTKKELTQEYVVEDLHGCYTPPELAPEDVDRLIMFKLM</sequence>
<evidence type="ECO:0000256" key="1">
    <source>
        <dbReference type="ARBA" id="ARBA00022723"/>
    </source>
</evidence>
<dbReference type="CDD" id="cd16495">
    <property type="entry name" value="RING_CH-C4HC3_MARCH"/>
    <property type="match status" value="1"/>
</dbReference>
<dbReference type="Pfam" id="PF12906">
    <property type="entry name" value="RINGv"/>
    <property type="match status" value="1"/>
</dbReference>
<feature type="transmembrane region" description="Helical" evidence="4">
    <location>
        <begin position="110"/>
        <end position="131"/>
    </location>
</feature>
<feature type="transmembrane region" description="Helical" evidence="4">
    <location>
        <begin position="209"/>
        <end position="233"/>
    </location>
</feature>
<keyword evidence="1" id="KW-0479">Metal-binding</keyword>
<dbReference type="PANTHER" id="PTHR46347">
    <property type="entry name" value="RING/FYVE/PHD ZINC FINGER SUPERFAMILY PROTEIN"/>
    <property type="match status" value="1"/>
</dbReference>
<proteinExistence type="predicted"/>
<reference evidence="6" key="1">
    <citation type="journal article" date="2017" name="Nature">
        <title>The sunflower genome provides insights into oil metabolism, flowering and Asterid evolution.</title>
        <authorList>
            <person name="Badouin H."/>
            <person name="Gouzy J."/>
            <person name="Grassa C.J."/>
            <person name="Murat F."/>
            <person name="Staton S.E."/>
            <person name="Cottret L."/>
            <person name="Lelandais-Briere C."/>
            <person name="Owens G.L."/>
            <person name="Carrere S."/>
            <person name="Mayjonade B."/>
            <person name="Legrand L."/>
            <person name="Gill N."/>
            <person name="Kane N.C."/>
            <person name="Bowers J.E."/>
            <person name="Hubner S."/>
            <person name="Bellec A."/>
            <person name="Berard A."/>
            <person name="Berges H."/>
            <person name="Blanchet N."/>
            <person name="Boniface M.C."/>
            <person name="Brunel D."/>
            <person name="Catrice O."/>
            <person name="Chaidir N."/>
            <person name="Claudel C."/>
            <person name="Donnadieu C."/>
            <person name="Faraut T."/>
            <person name="Fievet G."/>
            <person name="Helmstetter N."/>
            <person name="King M."/>
            <person name="Knapp S.J."/>
            <person name="Lai Z."/>
            <person name="Le Paslier M.C."/>
            <person name="Lippi Y."/>
            <person name="Lorenzon L."/>
            <person name="Mandel J.R."/>
            <person name="Marage G."/>
            <person name="Marchand G."/>
            <person name="Marquand E."/>
            <person name="Bret-Mestries E."/>
            <person name="Morien E."/>
            <person name="Nambeesan S."/>
            <person name="Nguyen T."/>
            <person name="Pegot-Espagnet P."/>
            <person name="Pouilly N."/>
            <person name="Raftis F."/>
            <person name="Sallet E."/>
            <person name="Schiex T."/>
            <person name="Thomas J."/>
            <person name="Vandecasteele C."/>
            <person name="Vares D."/>
            <person name="Vear F."/>
            <person name="Vautrin S."/>
            <person name="Crespi M."/>
            <person name="Mangin B."/>
            <person name="Burke J.M."/>
            <person name="Salse J."/>
            <person name="Munos S."/>
            <person name="Vincourt P."/>
            <person name="Rieseberg L.H."/>
            <person name="Langlade N.B."/>
        </authorList>
    </citation>
    <scope>NUCLEOTIDE SEQUENCE</scope>
    <source>
        <tissue evidence="6">Leaves</tissue>
    </source>
</reference>
<dbReference type="Proteomes" id="UP000215914">
    <property type="component" value="Unassembled WGS sequence"/>
</dbReference>
<accession>A0A9K3ITM0</accession>
<dbReference type="GO" id="GO:0008270">
    <property type="term" value="F:zinc ion binding"/>
    <property type="evidence" value="ECO:0007669"/>
    <property type="project" value="UniProtKB-KW"/>
</dbReference>
<reference evidence="6" key="2">
    <citation type="submission" date="2020-06" db="EMBL/GenBank/DDBJ databases">
        <title>Helianthus annuus Genome sequencing and assembly Release 2.</title>
        <authorList>
            <person name="Gouzy J."/>
            <person name="Langlade N."/>
            <person name="Munos S."/>
        </authorList>
    </citation>
    <scope>NUCLEOTIDE SEQUENCE</scope>
    <source>
        <tissue evidence="6">Leaves</tissue>
    </source>
</reference>
<protein>
    <submittedName>
        <fullName evidence="6">E3 ubiquitin-protein ligase MARCH</fullName>
    </submittedName>
</protein>
<gene>
    <name evidence="6" type="ORF">HanXRQr2_Chr06g0264281</name>
</gene>
<evidence type="ECO:0000313" key="7">
    <source>
        <dbReference type="Proteomes" id="UP000215914"/>
    </source>
</evidence>
<keyword evidence="4" id="KW-0472">Membrane</keyword>
<keyword evidence="7" id="KW-1185">Reference proteome</keyword>